<feature type="domain" description="Tetrapyrrole methylase" evidence="6">
    <location>
        <begin position="16"/>
        <end position="195"/>
    </location>
</feature>
<dbReference type="Gene3D" id="3.40.1010.10">
    <property type="entry name" value="Cobalt-precorrin-4 Transmethylase, Domain 1"/>
    <property type="match status" value="1"/>
</dbReference>
<evidence type="ECO:0000256" key="4">
    <source>
        <dbReference type="ARBA" id="ARBA00022679"/>
    </source>
</evidence>
<dbReference type="InterPro" id="IPR050714">
    <property type="entry name" value="Cobalamin_biosynth_MTase"/>
</dbReference>
<dbReference type="NCBIfam" id="TIGR02469">
    <property type="entry name" value="CbiT"/>
    <property type="match status" value="1"/>
</dbReference>
<evidence type="ECO:0000256" key="1">
    <source>
        <dbReference type="ARBA" id="ARBA00004953"/>
    </source>
</evidence>
<organism evidence="7 8">
    <name type="scientific">Ectothiorhodospira marina</name>
    <dbReference type="NCBI Taxonomy" id="1396821"/>
    <lineage>
        <taxon>Bacteria</taxon>
        <taxon>Pseudomonadati</taxon>
        <taxon>Pseudomonadota</taxon>
        <taxon>Gammaproteobacteria</taxon>
        <taxon>Chromatiales</taxon>
        <taxon>Ectothiorhodospiraceae</taxon>
        <taxon>Ectothiorhodospira</taxon>
    </lineage>
</organism>
<dbReference type="STRING" id="1396821.SAMN05444515_10471"/>
<dbReference type="InterPro" id="IPR014008">
    <property type="entry name" value="Cbl_synth_MTase_CbiT"/>
</dbReference>
<dbReference type="GO" id="GO:0009236">
    <property type="term" value="P:cobalamin biosynthetic process"/>
    <property type="evidence" value="ECO:0007669"/>
    <property type="project" value="UniProtKB-UniPathway"/>
</dbReference>
<dbReference type="InterPro" id="IPR014777">
    <property type="entry name" value="4pyrrole_Mease_sub1"/>
</dbReference>
<dbReference type="CDD" id="cd11644">
    <property type="entry name" value="Precorrin-6Y-MT"/>
    <property type="match status" value="1"/>
</dbReference>
<dbReference type="UniPathway" id="UPA00148"/>
<dbReference type="PIRSF" id="PIRSF036428">
    <property type="entry name" value="CobL"/>
    <property type="match status" value="1"/>
</dbReference>
<dbReference type="PANTHER" id="PTHR43182:SF1">
    <property type="entry name" value="COBALT-PRECORRIN-7 C(5)-METHYLTRANSFERASE"/>
    <property type="match status" value="1"/>
</dbReference>
<evidence type="ECO:0000313" key="8">
    <source>
        <dbReference type="Proteomes" id="UP000199256"/>
    </source>
</evidence>
<dbReference type="Gene3D" id="3.40.50.150">
    <property type="entry name" value="Vaccinia Virus protein VP39"/>
    <property type="match status" value="1"/>
</dbReference>
<dbReference type="SUPFAM" id="SSF53790">
    <property type="entry name" value="Tetrapyrrole methylase"/>
    <property type="match status" value="1"/>
</dbReference>
<proteinExistence type="predicted"/>
<dbReference type="InterPro" id="IPR012818">
    <property type="entry name" value="CbiE"/>
</dbReference>
<reference evidence="8" key="1">
    <citation type="submission" date="2016-10" db="EMBL/GenBank/DDBJ databases">
        <authorList>
            <person name="Varghese N."/>
            <person name="Submissions S."/>
        </authorList>
    </citation>
    <scope>NUCLEOTIDE SEQUENCE [LARGE SCALE GENOMIC DNA]</scope>
    <source>
        <strain evidence="8">DSM 241</strain>
    </source>
</reference>
<accession>A0A1H7J4U1</accession>
<dbReference type="InterPro" id="IPR000878">
    <property type="entry name" value="4pyrrol_Mease"/>
</dbReference>
<dbReference type="InterPro" id="IPR035996">
    <property type="entry name" value="4pyrrol_Methylase_sf"/>
</dbReference>
<dbReference type="SUPFAM" id="SSF53335">
    <property type="entry name" value="S-adenosyl-L-methionine-dependent methyltransferases"/>
    <property type="match status" value="1"/>
</dbReference>
<evidence type="ECO:0000256" key="3">
    <source>
        <dbReference type="ARBA" id="ARBA00022603"/>
    </source>
</evidence>
<keyword evidence="5" id="KW-0949">S-adenosyl-L-methionine</keyword>
<evidence type="ECO:0000256" key="5">
    <source>
        <dbReference type="ARBA" id="ARBA00022691"/>
    </source>
</evidence>
<dbReference type="RefSeq" id="WP_090251780.1">
    <property type="nucleotide sequence ID" value="NZ_FOAA01000004.1"/>
</dbReference>
<protein>
    <submittedName>
        <fullName evidence="7">Precorrin-6Y C5,15-methyltransferase (Decarboxylating)</fullName>
    </submittedName>
</protein>
<dbReference type="AlphaFoldDB" id="A0A1H7J4U1"/>
<evidence type="ECO:0000256" key="2">
    <source>
        <dbReference type="ARBA" id="ARBA00022573"/>
    </source>
</evidence>
<evidence type="ECO:0000259" key="6">
    <source>
        <dbReference type="Pfam" id="PF00590"/>
    </source>
</evidence>
<keyword evidence="3 7" id="KW-0489">Methyltransferase</keyword>
<dbReference type="PANTHER" id="PTHR43182">
    <property type="entry name" value="COBALT-PRECORRIN-6B C(15)-METHYLTRANSFERASE (DECARBOXYLATING)"/>
    <property type="match status" value="1"/>
</dbReference>
<keyword evidence="4 7" id="KW-0808">Transferase</keyword>
<dbReference type="CDD" id="cd02440">
    <property type="entry name" value="AdoMet_MTases"/>
    <property type="match status" value="1"/>
</dbReference>
<keyword evidence="2" id="KW-0169">Cobalamin biosynthesis</keyword>
<dbReference type="InterPro" id="IPR006365">
    <property type="entry name" value="Cbl_synth_CobL"/>
</dbReference>
<dbReference type="EMBL" id="FOAA01000004">
    <property type="protein sequence ID" value="SEK68897.1"/>
    <property type="molecule type" value="Genomic_DNA"/>
</dbReference>
<name>A0A1H7J4U1_9GAMM</name>
<keyword evidence="8" id="KW-1185">Reference proteome</keyword>
<dbReference type="Proteomes" id="UP000199256">
    <property type="component" value="Unassembled WGS sequence"/>
</dbReference>
<dbReference type="GO" id="GO:0032259">
    <property type="term" value="P:methylation"/>
    <property type="evidence" value="ECO:0007669"/>
    <property type="project" value="UniProtKB-KW"/>
</dbReference>
<dbReference type="InterPro" id="IPR029063">
    <property type="entry name" value="SAM-dependent_MTases_sf"/>
</dbReference>
<dbReference type="OrthoDB" id="9787825at2"/>
<dbReference type="GO" id="GO:0008276">
    <property type="term" value="F:protein methyltransferase activity"/>
    <property type="evidence" value="ECO:0007669"/>
    <property type="project" value="InterPro"/>
</dbReference>
<sequence length="428" mass="45602">MTDSPLSQPAPSRPWLHLIGLGEEGIDGLTPAAQALVRSAELVVGGRRHLELASSLIQGRALPWVSPLSDTLPELMVHRGRPVAVLASGDPFFFGVGSTLRPHLEPGEWLCLPHPSSVALAASRLGWSQQDCAVISLTGRPLESLRPALQPGGQVFVFSADATTPFEVARALVDWGFGESIVTVLEALGGPRERQRSSAACGFDLDDVNPLNLLAIQVVAGPEARVLPRSPGLPDDWFEHDGQITKREVRAVTLSSLRPRVGERLWDVGCGSGSVSIEWLLAHPSTQAIALESHEDRAARAARNAASLGVPRLEVKVGRAPGVLEGLPTPDAVFLGGGARDPEVIDYCWEALRPGGRLVANVVVLETEQVIQAAWQRLGGSLTRLSVERLDTVGGLHAFRPAMSVVQWVVDKPVVGAAPGREEYASSP</sequence>
<gene>
    <name evidence="7" type="ORF">SAMN05444515_10471</name>
</gene>
<comment type="pathway">
    <text evidence="1">Cofactor biosynthesis; adenosylcobalamin biosynthesis.</text>
</comment>
<dbReference type="NCBIfam" id="TIGR02467">
    <property type="entry name" value="CbiE"/>
    <property type="match status" value="1"/>
</dbReference>
<dbReference type="Pfam" id="PF01135">
    <property type="entry name" value="PCMT"/>
    <property type="match status" value="1"/>
</dbReference>
<dbReference type="Pfam" id="PF00590">
    <property type="entry name" value="TP_methylase"/>
    <property type="match status" value="1"/>
</dbReference>
<evidence type="ECO:0000313" key="7">
    <source>
        <dbReference type="EMBL" id="SEK68897.1"/>
    </source>
</evidence>